<keyword evidence="3" id="KW-1185">Reference proteome</keyword>
<gene>
    <name evidence="2" type="ORF">AK812_SmicGene11280</name>
</gene>
<name>A0A1Q9EDS0_SYMMI</name>
<keyword evidence="1" id="KW-0732">Signal</keyword>
<feature type="signal peptide" evidence="1">
    <location>
        <begin position="1"/>
        <end position="16"/>
    </location>
</feature>
<comment type="caution">
    <text evidence="2">The sequence shown here is derived from an EMBL/GenBank/DDBJ whole genome shotgun (WGS) entry which is preliminary data.</text>
</comment>
<evidence type="ECO:0008006" key="4">
    <source>
        <dbReference type="Google" id="ProtNLM"/>
    </source>
</evidence>
<evidence type="ECO:0000256" key="1">
    <source>
        <dbReference type="SAM" id="SignalP"/>
    </source>
</evidence>
<dbReference type="OrthoDB" id="442283at2759"/>
<proteinExistence type="predicted"/>
<organism evidence="2 3">
    <name type="scientific">Symbiodinium microadriaticum</name>
    <name type="common">Dinoflagellate</name>
    <name type="synonym">Zooxanthella microadriatica</name>
    <dbReference type="NCBI Taxonomy" id="2951"/>
    <lineage>
        <taxon>Eukaryota</taxon>
        <taxon>Sar</taxon>
        <taxon>Alveolata</taxon>
        <taxon>Dinophyceae</taxon>
        <taxon>Suessiales</taxon>
        <taxon>Symbiodiniaceae</taxon>
        <taxon>Symbiodinium</taxon>
    </lineage>
</organism>
<protein>
    <recommendedName>
        <fullName evidence="4">Ubiquitin-like domain-containing protein</fullName>
    </recommendedName>
</protein>
<dbReference type="SUPFAM" id="SSF50985">
    <property type="entry name" value="RCC1/BLIP-II"/>
    <property type="match status" value="1"/>
</dbReference>
<feature type="chain" id="PRO_5012435280" description="Ubiquitin-like domain-containing protein" evidence="1">
    <location>
        <begin position="17"/>
        <end position="205"/>
    </location>
</feature>
<dbReference type="EMBL" id="LSRX01000182">
    <property type="protein sequence ID" value="OLQ05527.1"/>
    <property type="molecule type" value="Genomic_DNA"/>
</dbReference>
<accession>A0A1Q9EDS0</accession>
<sequence length="205" mass="21288">MSIVLHVSILSGQTAAIAVDPDCEIEELRQRAQEALNIGLCKIIHSSGAVLQGTVRTAGLCDGEAISALARPAELFASCRAFALLQGDGSVLTWGAPEFGGDSSAVRSQLKTVEQIASSLGAFCAVRGDGSVDEDEDEDEDEVTWGHTACGGDSSGVAASLRDVRQVKGSLGALAALRTDGSVVSWGNKVLERVGYMLTSQCICM</sequence>
<evidence type="ECO:0000313" key="3">
    <source>
        <dbReference type="Proteomes" id="UP000186817"/>
    </source>
</evidence>
<dbReference type="AlphaFoldDB" id="A0A1Q9EDS0"/>
<reference evidence="2 3" key="1">
    <citation type="submission" date="2016-02" db="EMBL/GenBank/DDBJ databases">
        <title>Genome analysis of coral dinoflagellate symbionts highlights evolutionary adaptations to a symbiotic lifestyle.</title>
        <authorList>
            <person name="Aranda M."/>
            <person name="Li Y."/>
            <person name="Liew Y.J."/>
            <person name="Baumgarten S."/>
            <person name="Simakov O."/>
            <person name="Wilson M."/>
            <person name="Piel J."/>
            <person name="Ashoor H."/>
            <person name="Bougouffa S."/>
            <person name="Bajic V.B."/>
            <person name="Ryu T."/>
            <person name="Ravasi T."/>
            <person name="Bayer T."/>
            <person name="Micklem G."/>
            <person name="Kim H."/>
            <person name="Bhak J."/>
            <person name="Lajeunesse T.C."/>
            <person name="Voolstra C.R."/>
        </authorList>
    </citation>
    <scope>NUCLEOTIDE SEQUENCE [LARGE SCALE GENOMIC DNA]</scope>
    <source>
        <strain evidence="2 3">CCMP2467</strain>
    </source>
</reference>
<evidence type="ECO:0000313" key="2">
    <source>
        <dbReference type="EMBL" id="OLQ05527.1"/>
    </source>
</evidence>
<dbReference type="Gene3D" id="2.130.10.30">
    <property type="entry name" value="Regulator of chromosome condensation 1/beta-lactamase-inhibitor protein II"/>
    <property type="match status" value="1"/>
</dbReference>
<dbReference type="Proteomes" id="UP000186817">
    <property type="component" value="Unassembled WGS sequence"/>
</dbReference>
<dbReference type="InterPro" id="IPR009091">
    <property type="entry name" value="RCC1/BLIP-II"/>
</dbReference>